<dbReference type="AlphaFoldDB" id="A0A849A131"/>
<dbReference type="Proteomes" id="UP000562984">
    <property type="component" value="Unassembled WGS sequence"/>
</dbReference>
<dbReference type="PANTHER" id="PTHR33164">
    <property type="entry name" value="TRANSCRIPTIONAL REGULATOR, MARR FAMILY"/>
    <property type="match status" value="1"/>
</dbReference>
<dbReference type="GO" id="GO:0003700">
    <property type="term" value="F:DNA-binding transcription factor activity"/>
    <property type="evidence" value="ECO:0007669"/>
    <property type="project" value="InterPro"/>
</dbReference>
<dbReference type="InterPro" id="IPR039422">
    <property type="entry name" value="MarR/SlyA-like"/>
</dbReference>
<dbReference type="SUPFAM" id="SSF46785">
    <property type="entry name" value="Winged helix' DNA-binding domain"/>
    <property type="match status" value="1"/>
</dbReference>
<evidence type="ECO:0000313" key="2">
    <source>
        <dbReference type="EMBL" id="NNG34349.1"/>
    </source>
</evidence>
<accession>A0A849A131</accession>
<reference evidence="2 3" key="1">
    <citation type="submission" date="2020-05" db="EMBL/GenBank/DDBJ databases">
        <title>Nakamurella sp. DB0629 isolated from air conditioner.</title>
        <authorList>
            <person name="Kim D.H."/>
            <person name="Kim D.-U."/>
        </authorList>
    </citation>
    <scope>NUCLEOTIDE SEQUENCE [LARGE SCALE GENOMIC DNA]</scope>
    <source>
        <strain evidence="2 3">DB0629</strain>
    </source>
</reference>
<dbReference type="Gene3D" id="1.10.10.10">
    <property type="entry name" value="Winged helix-like DNA-binding domain superfamily/Winged helix DNA-binding domain"/>
    <property type="match status" value="1"/>
</dbReference>
<protein>
    <submittedName>
        <fullName evidence="2">Winged helix-turn-helix transcriptional regulator</fullName>
    </submittedName>
</protein>
<feature type="domain" description="HTH marR-type" evidence="1">
    <location>
        <begin position="1"/>
        <end position="127"/>
    </location>
</feature>
<dbReference type="PANTHER" id="PTHR33164:SF99">
    <property type="entry name" value="MARR FAMILY REGULATORY PROTEIN"/>
    <property type="match status" value="1"/>
</dbReference>
<dbReference type="InterPro" id="IPR036388">
    <property type="entry name" value="WH-like_DNA-bd_sf"/>
</dbReference>
<sequence>MRGPMLAKIGRALTRDSGLSLPDYEVLVALSESDEGVVHVQDLLRSTDWEASRMSHHLSRMQTRGLVLRRPCPSDGRSSEVVLTRAGRTAIEQAAPRHVRAVRAEFIDLLSDEQLRVLGEIDQVIVEHLGDAAQLSGDCGTAEPGPDAR</sequence>
<gene>
    <name evidence="2" type="ORF">HKD39_01145</name>
</gene>
<dbReference type="GO" id="GO:0006950">
    <property type="term" value="P:response to stress"/>
    <property type="evidence" value="ECO:0007669"/>
    <property type="project" value="TreeGrafter"/>
</dbReference>
<comment type="caution">
    <text evidence="2">The sequence shown here is derived from an EMBL/GenBank/DDBJ whole genome shotgun (WGS) entry which is preliminary data.</text>
</comment>
<dbReference type="PROSITE" id="PS50995">
    <property type="entry name" value="HTH_MARR_2"/>
    <property type="match status" value="1"/>
</dbReference>
<dbReference type="InterPro" id="IPR000835">
    <property type="entry name" value="HTH_MarR-typ"/>
</dbReference>
<name>A0A849A131_9ACTN</name>
<dbReference type="Pfam" id="PF12802">
    <property type="entry name" value="MarR_2"/>
    <property type="match status" value="1"/>
</dbReference>
<proteinExistence type="predicted"/>
<dbReference type="EMBL" id="JABEND010000001">
    <property type="protein sequence ID" value="NNG34349.1"/>
    <property type="molecule type" value="Genomic_DNA"/>
</dbReference>
<organism evidence="2 3">
    <name type="scientific">Nakamurella aerolata</name>
    <dbReference type="NCBI Taxonomy" id="1656892"/>
    <lineage>
        <taxon>Bacteria</taxon>
        <taxon>Bacillati</taxon>
        <taxon>Actinomycetota</taxon>
        <taxon>Actinomycetes</taxon>
        <taxon>Nakamurellales</taxon>
        <taxon>Nakamurellaceae</taxon>
        <taxon>Nakamurella</taxon>
    </lineage>
</organism>
<dbReference type="InterPro" id="IPR036390">
    <property type="entry name" value="WH_DNA-bd_sf"/>
</dbReference>
<evidence type="ECO:0000259" key="1">
    <source>
        <dbReference type="PROSITE" id="PS50995"/>
    </source>
</evidence>
<keyword evidence="3" id="KW-1185">Reference proteome</keyword>
<dbReference type="SMART" id="SM00347">
    <property type="entry name" value="HTH_MARR"/>
    <property type="match status" value="1"/>
</dbReference>
<evidence type="ECO:0000313" key="3">
    <source>
        <dbReference type="Proteomes" id="UP000562984"/>
    </source>
</evidence>